<keyword evidence="4" id="KW-1185">Reference proteome</keyword>
<evidence type="ECO:0000256" key="1">
    <source>
        <dbReference type="SAM" id="MobiDB-lite"/>
    </source>
</evidence>
<accession>A0ABT6XMF7</accession>
<reference evidence="3 4" key="1">
    <citation type="submission" date="2023-05" db="EMBL/GenBank/DDBJ databases">
        <title>Flavobacterium sedimenti sp. nov., isolated from the sediment.</title>
        <authorList>
            <person name="Wu N."/>
        </authorList>
    </citation>
    <scope>NUCLEOTIDE SEQUENCE [LARGE SCALE GENOMIC DNA]</scope>
    <source>
        <strain evidence="3 4">YZ-48</strain>
    </source>
</reference>
<feature type="region of interest" description="Disordered" evidence="1">
    <location>
        <begin position="79"/>
        <end position="206"/>
    </location>
</feature>
<evidence type="ECO:0000256" key="2">
    <source>
        <dbReference type="SAM" id="Phobius"/>
    </source>
</evidence>
<keyword evidence="2" id="KW-1133">Transmembrane helix</keyword>
<proteinExistence type="predicted"/>
<name>A0ABT6XMF7_9FLAO</name>
<organism evidence="3 4">
    <name type="scientific">Flavobacterium sedimenticola</name>
    <dbReference type="NCBI Taxonomy" id="3043286"/>
    <lineage>
        <taxon>Bacteria</taxon>
        <taxon>Pseudomonadati</taxon>
        <taxon>Bacteroidota</taxon>
        <taxon>Flavobacteriia</taxon>
        <taxon>Flavobacteriales</taxon>
        <taxon>Flavobacteriaceae</taxon>
        <taxon>Flavobacterium</taxon>
    </lineage>
</organism>
<gene>
    <name evidence="3" type="ORF">QHT84_01870</name>
</gene>
<evidence type="ECO:0000313" key="4">
    <source>
        <dbReference type="Proteomes" id="UP001230035"/>
    </source>
</evidence>
<feature type="compositionally biased region" description="Polar residues" evidence="1">
    <location>
        <begin position="164"/>
        <end position="189"/>
    </location>
</feature>
<dbReference type="SUPFAM" id="SSF56925">
    <property type="entry name" value="OMPA-like"/>
    <property type="match status" value="2"/>
</dbReference>
<sequence length="516" mass="57527">MSERKNIDRLFQEKFKDFEVQPTEEVWIGLESKLREKKRKRVIPFWWKLSGVAALLIFGFLITRSFWVGNTVSQTPIVQQDNSDVESNKQSSDTPAPNNPSKIELPTTENTVATTEHSSEKKSNTNTHLKSTTPKKASVHRVKTSIAEEKSVKHRVSKNKGTAKESQLTTDKISNNARENGLAENTTKNENTHPEKGISQPHNDNQSIVNADEKNLRKELNLDILKETKDSKALLAETDKKPQDSILKTSIAQNPLEELLHKKDSPQEKAAKQSRWQITSNVAPVFLGSTSNGSPIDSTLVNNGKSYNTGLGFGLGVNYAVNKKLSVRTGLNKFNMSYNTNDIVFFADMQSRGLQNVKASAHGAMIHIENSVSPASASLTASENELLPFENSFAHKNKGSILQEMGYLEMPVEVTYALVDKRFGLKIIGGFSTLFLQNNEVSLTSGNRSTYLGEATNLNDVHFSTNLGLGLKYGFMKSFEFNLEPTFKYQINTFSTDSGNFKPYLFGIYSGISYKF</sequence>
<feature type="transmembrane region" description="Helical" evidence="2">
    <location>
        <begin position="45"/>
        <end position="67"/>
    </location>
</feature>
<keyword evidence="2" id="KW-0472">Membrane</keyword>
<dbReference type="InterPro" id="IPR011250">
    <property type="entry name" value="OMP/PagP_B-barrel"/>
</dbReference>
<protein>
    <submittedName>
        <fullName evidence="3">Outer membrane beta-barrel protein</fullName>
    </submittedName>
</protein>
<dbReference type="RefSeq" id="WP_283237839.1">
    <property type="nucleotide sequence ID" value="NZ_JASGBP010000001.1"/>
</dbReference>
<dbReference type="Proteomes" id="UP001230035">
    <property type="component" value="Unassembled WGS sequence"/>
</dbReference>
<keyword evidence="2" id="KW-0812">Transmembrane</keyword>
<feature type="compositionally biased region" description="Polar residues" evidence="1">
    <location>
        <begin position="124"/>
        <end position="135"/>
    </location>
</feature>
<comment type="caution">
    <text evidence="3">The sequence shown here is derived from an EMBL/GenBank/DDBJ whole genome shotgun (WGS) entry which is preliminary data.</text>
</comment>
<dbReference type="EMBL" id="JASGBP010000001">
    <property type="protein sequence ID" value="MDI9256155.1"/>
    <property type="molecule type" value="Genomic_DNA"/>
</dbReference>
<evidence type="ECO:0000313" key="3">
    <source>
        <dbReference type="EMBL" id="MDI9256155.1"/>
    </source>
</evidence>
<feature type="compositionally biased region" description="Polar residues" evidence="1">
    <location>
        <begin position="88"/>
        <end position="116"/>
    </location>
</feature>